<dbReference type="AlphaFoldDB" id="A0A3Q1IRE1"/>
<keyword evidence="10" id="KW-1185">Reference proteome</keyword>
<organism evidence="9 10">
    <name type="scientific">Anabas testudineus</name>
    <name type="common">Climbing perch</name>
    <name type="synonym">Anthias testudineus</name>
    <dbReference type="NCBI Taxonomy" id="64144"/>
    <lineage>
        <taxon>Eukaryota</taxon>
        <taxon>Metazoa</taxon>
        <taxon>Chordata</taxon>
        <taxon>Craniata</taxon>
        <taxon>Vertebrata</taxon>
        <taxon>Euteleostomi</taxon>
        <taxon>Actinopterygii</taxon>
        <taxon>Neopterygii</taxon>
        <taxon>Teleostei</taxon>
        <taxon>Neoteleostei</taxon>
        <taxon>Acanthomorphata</taxon>
        <taxon>Anabantaria</taxon>
        <taxon>Anabantiformes</taxon>
        <taxon>Anabantoidei</taxon>
        <taxon>Anabantidae</taxon>
        <taxon>Anabas</taxon>
    </lineage>
</organism>
<evidence type="ECO:0000313" key="10">
    <source>
        <dbReference type="Proteomes" id="UP000265040"/>
    </source>
</evidence>
<feature type="compositionally biased region" description="Low complexity" evidence="7">
    <location>
        <begin position="99"/>
        <end position="111"/>
    </location>
</feature>
<evidence type="ECO:0000259" key="8">
    <source>
        <dbReference type="PROSITE" id="PS50809"/>
    </source>
</evidence>
<evidence type="ECO:0000256" key="3">
    <source>
        <dbReference type="ARBA" id="ARBA00022833"/>
    </source>
</evidence>
<dbReference type="GO" id="GO:0000978">
    <property type="term" value="F:RNA polymerase II cis-regulatory region sequence-specific DNA binding"/>
    <property type="evidence" value="ECO:0007669"/>
    <property type="project" value="TreeGrafter"/>
</dbReference>
<dbReference type="GO" id="GO:0005634">
    <property type="term" value="C:nucleus"/>
    <property type="evidence" value="ECO:0007669"/>
    <property type="project" value="UniProtKB-SubCell"/>
</dbReference>
<keyword evidence="4 6" id="KW-0238">DNA-binding</keyword>
<feature type="domain" description="DM" evidence="8">
    <location>
        <begin position="33"/>
        <end position="80"/>
    </location>
</feature>
<accession>A0A3Q1IRE1</accession>
<dbReference type="GO" id="GO:0000981">
    <property type="term" value="F:DNA-binding transcription factor activity, RNA polymerase II-specific"/>
    <property type="evidence" value="ECO:0007669"/>
    <property type="project" value="TreeGrafter"/>
</dbReference>
<dbReference type="PROSITE" id="PS50809">
    <property type="entry name" value="DM_2"/>
    <property type="match status" value="1"/>
</dbReference>
<dbReference type="Proteomes" id="UP000265040">
    <property type="component" value="Chromosome 11"/>
</dbReference>
<dbReference type="SMART" id="SM00301">
    <property type="entry name" value="DM"/>
    <property type="match status" value="1"/>
</dbReference>
<evidence type="ECO:0000256" key="7">
    <source>
        <dbReference type="SAM" id="MobiDB-lite"/>
    </source>
</evidence>
<proteinExistence type="inferred from homology"/>
<dbReference type="OrthoDB" id="6162476at2759"/>
<reference evidence="9" key="1">
    <citation type="submission" date="2021-04" db="EMBL/GenBank/DDBJ databases">
        <authorList>
            <consortium name="Wellcome Sanger Institute Data Sharing"/>
        </authorList>
    </citation>
    <scope>NUCLEOTIDE SEQUENCE [LARGE SCALE GENOMIC DNA]</scope>
</reference>
<keyword evidence="3 6" id="KW-0862">Zinc</keyword>
<dbReference type="STRING" id="64144.ENSATEP00000006436"/>
<dbReference type="PROSITE" id="PS40000">
    <property type="entry name" value="DM_1"/>
    <property type="match status" value="1"/>
</dbReference>
<dbReference type="InterPro" id="IPR026607">
    <property type="entry name" value="DMRT"/>
</dbReference>
<evidence type="ECO:0000256" key="5">
    <source>
        <dbReference type="ARBA" id="ARBA00023242"/>
    </source>
</evidence>
<evidence type="ECO:0000256" key="4">
    <source>
        <dbReference type="ARBA" id="ARBA00023125"/>
    </source>
</evidence>
<dbReference type="InParanoid" id="A0A3Q1IRE1"/>
<protein>
    <recommendedName>
        <fullName evidence="8">DM domain-containing protein</fullName>
    </recommendedName>
</protein>
<evidence type="ECO:0000313" key="9">
    <source>
        <dbReference type="Ensembl" id="ENSATEP00000006436.2"/>
    </source>
</evidence>
<dbReference type="SUPFAM" id="SSF82927">
    <property type="entry name" value="Cysteine-rich DNA binding domain, (DM domain)"/>
    <property type="match status" value="1"/>
</dbReference>
<dbReference type="GO" id="GO:0046872">
    <property type="term" value="F:metal ion binding"/>
    <property type="evidence" value="ECO:0007669"/>
    <property type="project" value="UniProtKB-KW"/>
</dbReference>
<name>A0A3Q1IRE1_ANATE</name>
<evidence type="ECO:0000256" key="1">
    <source>
        <dbReference type="ARBA" id="ARBA00006834"/>
    </source>
</evidence>
<reference evidence="9" key="2">
    <citation type="submission" date="2025-08" db="UniProtKB">
        <authorList>
            <consortium name="Ensembl"/>
        </authorList>
    </citation>
    <scope>IDENTIFICATION</scope>
</reference>
<dbReference type="PANTHER" id="PTHR12322:SF116">
    <property type="entry name" value="DOUBLESEX-MAB RELATED 99B"/>
    <property type="match status" value="1"/>
</dbReference>
<reference evidence="9" key="3">
    <citation type="submission" date="2025-09" db="UniProtKB">
        <authorList>
            <consortium name="Ensembl"/>
        </authorList>
    </citation>
    <scope>IDENTIFICATION</scope>
</reference>
<keyword evidence="2 6" id="KW-0479">Metal-binding</keyword>
<keyword evidence="5 6" id="KW-0539">Nucleus</keyword>
<dbReference type="Gene3D" id="4.10.1040.10">
    <property type="entry name" value="DM DNA-binding domain"/>
    <property type="match status" value="1"/>
</dbReference>
<dbReference type="InterPro" id="IPR001275">
    <property type="entry name" value="DM_DNA-bd"/>
</dbReference>
<dbReference type="Pfam" id="PF00751">
    <property type="entry name" value="DM"/>
    <property type="match status" value="1"/>
</dbReference>
<dbReference type="Ensembl" id="ENSATET00000006541.2">
    <property type="protein sequence ID" value="ENSATEP00000006436.2"/>
    <property type="gene ID" value="ENSATEG00000004531.2"/>
</dbReference>
<dbReference type="InterPro" id="IPR036407">
    <property type="entry name" value="DM_DNA-bd_sf"/>
</dbReference>
<sequence>NDTFYINLKLSEKRATPLGSSSGCSGLPRQPKCTRCRHHGIVVPQKGHMKLCPFLKCACWRCLLITERTRITALQRNLRRAEENKPQTKAKRPRDSEARPAAPGASSRPLANGDPGSVVTSERSPLDLRCGPAGSDRTTVLTCPPTETPGNFTPLSKLNNFDLTSFTLLNKQQTLQNGRCQVHIQAAMLRVQTSPSTCRGWPLCLLSCSTTAFMHPCCSLTSSSVQSISHLHQSLHRLL</sequence>
<dbReference type="GeneTree" id="ENSGT00940000177098"/>
<dbReference type="PANTHER" id="PTHR12322">
    <property type="entry name" value="DOUBLESEX AND MAB-3 RELATED TRANSCRIPTION FACTOR DMRT"/>
    <property type="match status" value="1"/>
</dbReference>
<evidence type="ECO:0000256" key="6">
    <source>
        <dbReference type="PROSITE-ProRule" id="PRU00070"/>
    </source>
</evidence>
<comment type="subcellular location">
    <subcellularLocation>
        <location evidence="6">Nucleus</location>
    </subcellularLocation>
</comment>
<dbReference type="GO" id="GO:0007548">
    <property type="term" value="P:sex differentiation"/>
    <property type="evidence" value="ECO:0007669"/>
    <property type="project" value="TreeGrafter"/>
</dbReference>
<evidence type="ECO:0000256" key="2">
    <source>
        <dbReference type="ARBA" id="ARBA00022723"/>
    </source>
</evidence>
<comment type="similarity">
    <text evidence="1">Belongs to the DMRT family.</text>
</comment>
<feature type="region of interest" description="Disordered" evidence="7">
    <location>
        <begin position="78"/>
        <end position="148"/>
    </location>
</feature>
<feature type="DNA-binding region" description="DM" evidence="6">
    <location>
        <begin position="33"/>
        <end position="80"/>
    </location>
</feature>